<reference evidence="4 5" key="1">
    <citation type="submission" date="2011-08" db="EMBL/GenBank/DDBJ databases">
        <authorList>
            <person name="Lin Y."/>
            <person name="Hao X."/>
            <person name="Johnstone L."/>
            <person name="Miller S.J."/>
            <person name="Wei G."/>
            <person name="Rensing C."/>
        </authorList>
    </citation>
    <scope>NUCLEOTIDE SEQUENCE [LARGE SCALE GENOMIC DNA]</scope>
    <source>
        <strain evidence="4 5">K42</strain>
    </source>
</reference>
<feature type="domain" description="STAS" evidence="3">
    <location>
        <begin position="10"/>
        <end position="102"/>
    </location>
</feature>
<dbReference type="AlphaFoldDB" id="G2GNN3"/>
<dbReference type="PANTHER" id="PTHR33495">
    <property type="entry name" value="ANTI-SIGMA FACTOR ANTAGONIST TM_1081-RELATED-RELATED"/>
    <property type="match status" value="1"/>
</dbReference>
<dbReference type="EMBL" id="AGBF01000305">
    <property type="protein sequence ID" value="EGX54882.1"/>
    <property type="molecule type" value="Genomic_DNA"/>
</dbReference>
<keyword evidence="5" id="KW-1185">Reference proteome</keyword>
<gene>
    <name evidence="4" type="ORF">SZN_35692</name>
</gene>
<evidence type="ECO:0000256" key="1">
    <source>
        <dbReference type="ARBA" id="ARBA00009013"/>
    </source>
</evidence>
<dbReference type="InterPro" id="IPR002645">
    <property type="entry name" value="STAS_dom"/>
</dbReference>
<proteinExistence type="inferred from homology"/>
<comment type="caution">
    <text evidence="4">The sequence shown here is derived from an EMBL/GenBank/DDBJ whole genome shotgun (WGS) entry which is preliminary data.</text>
</comment>
<protein>
    <recommendedName>
        <fullName evidence="2">Anti-sigma factor antagonist</fullName>
    </recommendedName>
</protein>
<dbReference type="OrthoDB" id="4833278at2"/>
<dbReference type="CDD" id="cd07043">
    <property type="entry name" value="STAS_anti-anti-sigma_factors"/>
    <property type="match status" value="1"/>
</dbReference>
<organism evidence="4 5">
    <name type="scientific">Streptomyces zinciresistens K42</name>
    <dbReference type="NCBI Taxonomy" id="700597"/>
    <lineage>
        <taxon>Bacteria</taxon>
        <taxon>Bacillati</taxon>
        <taxon>Actinomycetota</taxon>
        <taxon>Actinomycetes</taxon>
        <taxon>Kitasatosporales</taxon>
        <taxon>Streptomycetaceae</taxon>
        <taxon>Streptomyces</taxon>
    </lineage>
</organism>
<evidence type="ECO:0000313" key="4">
    <source>
        <dbReference type="EMBL" id="EGX54882.1"/>
    </source>
</evidence>
<dbReference type="PANTHER" id="PTHR33495:SF2">
    <property type="entry name" value="ANTI-SIGMA FACTOR ANTAGONIST TM_1081-RELATED"/>
    <property type="match status" value="1"/>
</dbReference>
<dbReference type="Pfam" id="PF01740">
    <property type="entry name" value="STAS"/>
    <property type="match status" value="1"/>
</dbReference>
<evidence type="ECO:0000256" key="2">
    <source>
        <dbReference type="RuleBase" id="RU003749"/>
    </source>
</evidence>
<dbReference type="RefSeq" id="WP_007504770.1">
    <property type="nucleotide sequence ID" value="NZ_AGBF01000305.1"/>
</dbReference>
<dbReference type="GO" id="GO:0043856">
    <property type="term" value="F:anti-sigma factor antagonist activity"/>
    <property type="evidence" value="ECO:0007669"/>
    <property type="project" value="InterPro"/>
</dbReference>
<dbReference type="SUPFAM" id="SSF52091">
    <property type="entry name" value="SpoIIaa-like"/>
    <property type="match status" value="1"/>
</dbReference>
<dbReference type="Gene3D" id="3.30.750.24">
    <property type="entry name" value="STAS domain"/>
    <property type="match status" value="1"/>
</dbReference>
<dbReference type="Proteomes" id="UP000004217">
    <property type="component" value="Unassembled WGS sequence"/>
</dbReference>
<dbReference type="InterPro" id="IPR003658">
    <property type="entry name" value="Anti-sigma_ant"/>
</dbReference>
<evidence type="ECO:0000313" key="5">
    <source>
        <dbReference type="Proteomes" id="UP000004217"/>
    </source>
</evidence>
<dbReference type="NCBIfam" id="TIGR00377">
    <property type="entry name" value="ant_ant_sig"/>
    <property type="match status" value="1"/>
</dbReference>
<accession>G2GNN3</accession>
<sequence>MPENPPRPAGSPAPRAVRGTTVLALDGEIDLVAATPLASRLDALTCVDGADLVLDLRDVSFIDCAGLGVLCRTRNRVRARNGRLRLVTRDGAFLRLLRVVGLAGAFEVQPHPPTGPATGLAPG</sequence>
<dbReference type="InterPro" id="IPR036513">
    <property type="entry name" value="STAS_dom_sf"/>
</dbReference>
<comment type="similarity">
    <text evidence="1 2">Belongs to the anti-sigma-factor antagonist family.</text>
</comment>
<evidence type="ECO:0000259" key="3">
    <source>
        <dbReference type="PROSITE" id="PS50801"/>
    </source>
</evidence>
<name>G2GNN3_9ACTN</name>
<dbReference type="PATRIC" id="fig|700597.3.peg.6949"/>
<dbReference type="PROSITE" id="PS50801">
    <property type="entry name" value="STAS"/>
    <property type="match status" value="1"/>
</dbReference>